<keyword evidence="3" id="KW-1185">Reference proteome</keyword>
<evidence type="ECO:0000313" key="3">
    <source>
        <dbReference type="Proteomes" id="UP001589700"/>
    </source>
</evidence>
<protein>
    <recommendedName>
        <fullName evidence="4">DUF304 domain-containing protein</fullName>
    </recommendedName>
</protein>
<sequence length="197" mass="21526">MTTPPTGAGLTDSANHWSRVLGVSLRPWSGDSPLTLLLRGAVQVALSCFFLWLAFRLMTDDSLRAYTAETSSTRMFGVLIAVAAIVIALIGVARICVGLLDSLSTRQVSGTVVSVRDRQTLDFLPHSLLQLVYHRNPHKIETRRRRTELVLDTSTGTRQWTVRKRRLASGLRPGATVQLTVTPLAGHVSNITAAPRS</sequence>
<dbReference type="EMBL" id="JBHMDY010000032">
    <property type="protein sequence ID" value="MFB9261470.1"/>
    <property type="molecule type" value="Genomic_DNA"/>
</dbReference>
<proteinExistence type="predicted"/>
<gene>
    <name evidence="2" type="ORF">ACFFVD_16960</name>
</gene>
<evidence type="ECO:0000313" key="2">
    <source>
        <dbReference type="EMBL" id="MFB9261470.1"/>
    </source>
</evidence>
<evidence type="ECO:0008006" key="4">
    <source>
        <dbReference type="Google" id="ProtNLM"/>
    </source>
</evidence>
<accession>A0ABV5JX32</accession>
<feature type="transmembrane region" description="Helical" evidence="1">
    <location>
        <begin position="75"/>
        <end position="97"/>
    </location>
</feature>
<dbReference type="RefSeq" id="WP_182630800.1">
    <property type="nucleotide sequence ID" value="NZ_JAALDM010000012.1"/>
</dbReference>
<keyword evidence="1" id="KW-1133">Transmembrane helix</keyword>
<dbReference type="Proteomes" id="UP001589700">
    <property type="component" value="Unassembled WGS sequence"/>
</dbReference>
<reference evidence="2 3" key="1">
    <citation type="submission" date="2024-09" db="EMBL/GenBank/DDBJ databases">
        <authorList>
            <person name="Sun Q."/>
            <person name="Mori K."/>
        </authorList>
    </citation>
    <scope>NUCLEOTIDE SEQUENCE [LARGE SCALE GENOMIC DNA]</scope>
    <source>
        <strain evidence="2 3">CCM 7659</strain>
    </source>
</reference>
<name>A0ABV5JX32_9ACTN</name>
<comment type="caution">
    <text evidence="2">The sequence shown here is derived from an EMBL/GenBank/DDBJ whole genome shotgun (WGS) entry which is preliminary data.</text>
</comment>
<evidence type="ECO:0000256" key="1">
    <source>
        <dbReference type="SAM" id="Phobius"/>
    </source>
</evidence>
<keyword evidence="1" id="KW-0812">Transmembrane</keyword>
<organism evidence="2 3">
    <name type="scientific">Dietzia aerolata</name>
    <dbReference type="NCBI Taxonomy" id="595984"/>
    <lineage>
        <taxon>Bacteria</taxon>
        <taxon>Bacillati</taxon>
        <taxon>Actinomycetota</taxon>
        <taxon>Actinomycetes</taxon>
        <taxon>Mycobacteriales</taxon>
        <taxon>Dietziaceae</taxon>
        <taxon>Dietzia</taxon>
    </lineage>
</organism>
<keyword evidence="1" id="KW-0472">Membrane</keyword>
<feature type="transmembrane region" description="Helical" evidence="1">
    <location>
        <begin position="36"/>
        <end position="55"/>
    </location>
</feature>